<protein>
    <recommendedName>
        <fullName evidence="4">Lipoprotein</fullName>
    </recommendedName>
</protein>
<evidence type="ECO:0000256" key="1">
    <source>
        <dbReference type="SAM" id="SignalP"/>
    </source>
</evidence>
<dbReference type="RefSeq" id="WP_125046221.1">
    <property type="nucleotide sequence ID" value="NZ_BHZC01000001.1"/>
</dbReference>
<evidence type="ECO:0000313" key="2">
    <source>
        <dbReference type="EMBL" id="GCD36652.1"/>
    </source>
</evidence>
<proteinExistence type="predicted"/>
<keyword evidence="1" id="KW-0732">Signal</keyword>
<accession>A0A7U9PXR3</accession>
<dbReference type="Proteomes" id="UP000287830">
    <property type="component" value="Unassembled WGS sequence"/>
</dbReference>
<name>A0A7U9PXR3_9ACTN</name>
<dbReference type="GeneID" id="95623279"/>
<dbReference type="EMBL" id="BHZC01000001">
    <property type="protein sequence ID" value="GCD36652.1"/>
    <property type="molecule type" value="Genomic_DNA"/>
</dbReference>
<reference evidence="2 3" key="1">
    <citation type="submission" date="2018-11" db="EMBL/GenBank/DDBJ databases">
        <title>Whole genome sequence of Streptomyces chrestomyceticus NBRC 13444(T).</title>
        <authorList>
            <person name="Komaki H."/>
            <person name="Tamura T."/>
        </authorList>
    </citation>
    <scope>NUCLEOTIDE SEQUENCE [LARGE SCALE GENOMIC DNA]</scope>
    <source>
        <strain evidence="2 3">NBRC 13444</strain>
    </source>
</reference>
<evidence type="ECO:0008006" key="4">
    <source>
        <dbReference type="Google" id="ProtNLM"/>
    </source>
</evidence>
<dbReference type="OrthoDB" id="3685630at2"/>
<evidence type="ECO:0000313" key="3">
    <source>
        <dbReference type="Proteomes" id="UP000287830"/>
    </source>
</evidence>
<dbReference type="PROSITE" id="PS51318">
    <property type="entry name" value="TAT"/>
    <property type="match status" value="1"/>
</dbReference>
<comment type="caution">
    <text evidence="2">The sequence shown here is derived from an EMBL/GenBank/DDBJ whole genome shotgun (WGS) entry which is preliminary data.</text>
</comment>
<organism evidence="2 3">
    <name type="scientific">Streptomyces chrestomyceticus JCM 4735</name>
    <dbReference type="NCBI Taxonomy" id="1306181"/>
    <lineage>
        <taxon>Bacteria</taxon>
        <taxon>Bacillati</taxon>
        <taxon>Actinomycetota</taxon>
        <taxon>Actinomycetes</taxon>
        <taxon>Kitasatosporales</taxon>
        <taxon>Streptomycetaceae</taxon>
        <taxon>Streptomyces</taxon>
    </lineage>
</organism>
<dbReference type="InterPro" id="IPR006311">
    <property type="entry name" value="TAT_signal"/>
</dbReference>
<sequence length="314" mass="32731">MRTRLKRWRRSVGSAAVALCAAAGLGGALATPAAAAAGPTPVTSYTYTSVAGDYIGQGKAGTYREPTAKITLTGDAGAVRVRVQGTDDSWDVELAAPKGDQLRPGIYRDAERAAFRTGRSPGLDVGGNGRGCNEVYGQFSVDQIATDASGAVTLLDASYTQKCESATAQPLKGTVKYRALPLSYAYKSDVGDWVGQGKSVTHTGATSTFRLSDSYGGGVSFGVEGKREYWTAEFRPPTGERLTAGRTYQVTGAEGGATLEVYGNGRGCGNATGEFTVDRLYFTDEGKVTGLSARYRQVCDGGTAGMSGTVHYAA</sequence>
<feature type="chain" id="PRO_5038582253" description="Lipoprotein" evidence="1">
    <location>
        <begin position="37"/>
        <end position="314"/>
    </location>
</feature>
<feature type="signal peptide" evidence="1">
    <location>
        <begin position="1"/>
        <end position="36"/>
    </location>
</feature>
<gene>
    <name evidence="2" type="ORF">OEIGOIKO_04428</name>
</gene>
<dbReference type="AlphaFoldDB" id="A0A7U9PXR3"/>